<dbReference type="AlphaFoldDB" id="A0A0D8XMQ5"/>
<keyword evidence="2" id="KW-0812">Transmembrane</keyword>
<accession>A0A0D8XMQ5</accession>
<keyword evidence="4" id="KW-1185">Reference proteome</keyword>
<dbReference type="OrthoDB" id="10588535at2759"/>
<evidence type="ECO:0000313" key="4">
    <source>
        <dbReference type="Proteomes" id="UP000053766"/>
    </source>
</evidence>
<evidence type="ECO:0000313" key="3">
    <source>
        <dbReference type="EMBL" id="KJH45084.1"/>
    </source>
</evidence>
<organism evidence="3 4">
    <name type="scientific">Dictyocaulus viviparus</name>
    <name type="common">Bovine lungworm</name>
    <dbReference type="NCBI Taxonomy" id="29172"/>
    <lineage>
        <taxon>Eukaryota</taxon>
        <taxon>Metazoa</taxon>
        <taxon>Ecdysozoa</taxon>
        <taxon>Nematoda</taxon>
        <taxon>Chromadorea</taxon>
        <taxon>Rhabditida</taxon>
        <taxon>Rhabditina</taxon>
        <taxon>Rhabditomorpha</taxon>
        <taxon>Strongyloidea</taxon>
        <taxon>Metastrongylidae</taxon>
        <taxon>Dictyocaulus</taxon>
    </lineage>
</organism>
<proteinExistence type="predicted"/>
<protein>
    <submittedName>
        <fullName evidence="3">Uncharacterized protein</fullName>
    </submittedName>
</protein>
<keyword evidence="2" id="KW-1133">Transmembrane helix</keyword>
<keyword evidence="2" id="KW-0472">Membrane</keyword>
<evidence type="ECO:0000256" key="2">
    <source>
        <dbReference type="SAM" id="Phobius"/>
    </source>
</evidence>
<dbReference type="EMBL" id="KN716428">
    <property type="protein sequence ID" value="KJH45084.1"/>
    <property type="molecule type" value="Genomic_DNA"/>
</dbReference>
<reference evidence="4" key="2">
    <citation type="journal article" date="2016" name="Sci. Rep.">
        <title>Dictyocaulus viviparus genome, variome and transcriptome elucidate lungworm biology and support future intervention.</title>
        <authorList>
            <person name="McNulty S.N."/>
            <person name="Strube C."/>
            <person name="Rosa B.A."/>
            <person name="Martin J.C."/>
            <person name="Tyagi R."/>
            <person name="Choi Y.J."/>
            <person name="Wang Q."/>
            <person name="Hallsworth Pepin K."/>
            <person name="Zhang X."/>
            <person name="Ozersky P."/>
            <person name="Wilson R.K."/>
            <person name="Sternberg P.W."/>
            <person name="Gasser R.B."/>
            <person name="Mitreva M."/>
        </authorList>
    </citation>
    <scope>NUCLEOTIDE SEQUENCE [LARGE SCALE GENOMIC DNA]</scope>
    <source>
        <strain evidence="4">HannoverDv2000</strain>
    </source>
</reference>
<feature type="region of interest" description="Disordered" evidence="1">
    <location>
        <begin position="136"/>
        <end position="159"/>
    </location>
</feature>
<reference evidence="3 4" key="1">
    <citation type="submission" date="2013-11" db="EMBL/GenBank/DDBJ databases">
        <title>Draft genome of the bovine lungworm Dictyocaulus viviparus.</title>
        <authorList>
            <person name="Mitreva M."/>
        </authorList>
    </citation>
    <scope>NUCLEOTIDE SEQUENCE [LARGE SCALE GENOMIC DNA]</scope>
    <source>
        <strain evidence="3 4">HannoverDv2000</strain>
    </source>
</reference>
<evidence type="ECO:0000256" key="1">
    <source>
        <dbReference type="SAM" id="MobiDB-lite"/>
    </source>
</evidence>
<gene>
    <name evidence="3" type="ORF">DICVIV_08869</name>
</gene>
<dbReference type="Proteomes" id="UP000053766">
    <property type="component" value="Unassembled WGS sequence"/>
</dbReference>
<feature type="compositionally biased region" description="Low complexity" evidence="1">
    <location>
        <begin position="141"/>
        <end position="150"/>
    </location>
</feature>
<name>A0A0D8XMQ5_DICVI</name>
<sequence length="159" mass="18041">MKKCRNAISLKTGERVVLKTGLYAAQYRTKLELWRGFLPYQSCYHYDVELQLITGDNVTSRSDTVCIGPGSESAEQVKFWLFTIIMCMLVFHVFVIPITNEILKDDYAGDDEKPIAVMSTHGRLSKHETTHNTITDRTKIIDTTSSTSTSNDKRKGNDK</sequence>
<feature type="transmembrane region" description="Helical" evidence="2">
    <location>
        <begin position="79"/>
        <end position="98"/>
    </location>
</feature>